<dbReference type="InterPro" id="IPR018640">
    <property type="entry name" value="DUF2063"/>
</dbReference>
<dbReference type="Proteomes" id="UP000236649">
    <property type="component" value="Chromosome 4"/>
</dbReference>
<feature type="domain" description="Putative DNA-binding" evidence="1">
    <location>
        <begin position="9"/>
        <end position="100"/>
    </location>
</feature>
<dbReference type="InterPro" id="IPR044922">
    <property type="entry name" value="DUF2063_N_sf"/>
</dbReference>
<gene>
    <name evidence="2" type="ORF">C2L64_47875</name>
</gene>
<accession>A0AAN1JN07</accession>
<dbReference type="Gene3D" id="1.10.150.690">
    <property type="entry name" value="DUF2063"/>
    <property type="match status" value="1"/>
</dbReference>
<dbReference type="RefSeq" id="WP_086908904.1">
    <property type="nucleotide sequence ID" value="NZ_CAXUPR020000004.1"/>
</dbReference>
<dbReference type="AlphaFoldDB" id="A0AAN1JN07"/>
<protein>
    <submittedName>
        <fullName evidence="2">DUF2063 domain-containing protein</fullName>
    </submittedName>
</protein>
<evidence type="ECO:0000313" key="3">
    <source>
        <dbReference type="Proteomes" id="UP000236649"/>
    </source>
</evidence>
<dbReference type="KEGG" id="phs:C2L64_47875"/>
<sequence length="255" mass="28904">MDKTLEDVQLDFSTALLNVNAEQRLLQALVGDEAKNRKRVAFYRDNLRQMWHRVLASAYPVLRELLGDDFFLTLSREYGAADPAWSGDVNRFGSRMAELLEAWPPTATYRYLADVARLEWLVHRAYFAADAVTLTADGQVRCTRETLENSSLRLHPAVELLHTTTSAADLWLSARDSARYLAPRNCEVPQWMVVVRPHWIPDVMVVSPTAFAMLRDLRDGAAVGDARDAALARDSNFDFERNWQAWINHGIVVSG</sequence>
<dbReference type="Pfam" id="PF09836">
    <property type="entry name" value="DUF2063"/>
    <property type="match status" value="1"/>
</dbReference>
<dbReference type="GeneID" id="55535984"/>
<name>A0AAN1JN07_9BURK</name>
<evidence type="ECO:0000313" key="2">
    <source>
        <dbReference type="EMBL" id="AUT75962.1"/>
    </source>
</evidence>
<reference evidence="2 3" key="1">
    <citation type="submission" date="2018-01" db="EMBL/GenBank/DDBJ databases">
        <title>Species boundaries and ecological features among Paraburkholderia terrae DSMZ17804T, P. hospita DSMZ17164T and P. caribensis DSMZ13236T.</title>
        <authorList>
            <person name="Pratama A.A."/>
        </authorList>
    </citation>
    <scope>NUCLEOTIDE SEQUENCE [LARGE SCALE GENOMIC DNA]</scope>
    <source>
        <strain evidence="2 3">DSM 17164</strain>
    </source>
</reference>
<evidence type="ECO:0000259" key="1">
    <source>
        <dbReference type="Pfam" id="PF09836"/>
    </source>
</evidence>
<proteinExistence type="predicted"/>
<organism evidence="2 3">
    <name type="scientific">Paraburkholderia hospita</name>
    <dbReference type="NCBI Taxonomy" id="169430"/>
    <lineage>
        <taxon>Bacteria</taxon>
        <taxon>Pseudomonadati</taxon>
        <taxon>Pseudomonadota</taxon>
        <taxon>Betaproteobacteria</taxon>
        <taxon>Burkholderiales</taxon>
        <taxon>Burkholderiaceae</taxon>
        <taxon>Paraburkholderia</taxon>
    </lineage>
</organism>
<dbReference type="EMBL" id="CP026108">
    <property type="protein sequence ID" value="AUT75962.1"/>
    <property type="molecule type" value="Genomic_DNA"/>
</dbReference>